<comment type="caution">
    <text evidence="7">The sequence shown here is derived from an EMBL/GenBank/DDBJ whole genome shotgun (WGS) entry which is preliminary data.</text>
</comment>
<dbReference type="Gene3D" id="1.10.8.100">
    <property type="entry name" value="Ribosomal RNA adenine dimethylase-like, domain 2"/>
    <property type="match status" value="1"/>
</dbReference>
<gene>
    <name evidence="7" type="ORF">A2721_00785</name>
</gene>
<dbReference type="InterPro" id="IPR020596">
    <property type="entry name" value="rRNA_Ade_Mease_Trfase_CS"/>
</dbReference>
<dbReference type="GO" id="GO:0005829">
    <property type="term" value="C:cytosol"/>
    <property type="evidence" value="ECO:0007669"/>
    <property type="project" value="TreeGrafter"/>
</dbReference>
<dbReference type="InterPro" id="IPR001737">
    <property type="entry name" value="KsgA/Erm"/>
</dbReference>
<feature type="binding site" evidence="5">
    <location>
        <position position="60"/>
    </location>
    <ligand>
        <name>S-adenosyl-L-methionine</name>
        <dbReference type="ChEBI" id="CHEBI:59789"/>
    </ligand>
</feature>
<feature type="binding site" evidence="5">
    <location>
        <position position="85"/>
    </location>
    <ligand>
        <name>S-adenosyl-L-methionine</name>
        <dbReference type="ChEBI" id="CHEBI:59789"/>
    </ligand>
</feature>
<dbReference type="InterPro" id="IPR029063">
    <property type="entry name" value="SAM-dependent_MTases_sf"/>
</dbReference>
<dbReference type="PANTHER" id="PTHR11727:SF7">
    <property type="entry name" value="DIMETHYLADENOSINE TRANSFERASE-RELATED"/>
    <property type="match status" value="1"/>
</dbReference>
<feature type="binding site" evidence="5">
    <location>
        <position position="12"/>
    </location>
    <ligand>
        <name>S-adenosyl-L-methionine</name>
        <dbReference type="ChEBI" id="CHEBI:59789"/>
    </ligand>
</feature>
<dbReference type="CDD" id="cd02440">
    <property type="entry name" value="AdoMet_MTases"/>
    <property type="match status" value="1"/>
</dbReference>
<dbReference type="GO" id="GO:0000179">
    <property type="term" value="F:rRNA (adenine-N6,N6-)-dimethyltransferase activity"/>
    <property type="evidence" value="ECO:0007669"/>
    <property type="project" value="UniProtKB-UniRule"/>
</dbReference>
<evidence type="ECO:0000256" key="1">
    <source>
        <dbReference type="ARBA" id="ARBA00022603"/>
    </source>
</evidence>
<evidence type="ECO:0000256" key="4">
    <source>
        <dbReference type="ARBA" id="ARBA00022884"/>
    </source>
</evidence>
<sequence length="274" mass="32064">MSKLRRKLLSQNFLHSRQLVKKLVKTSSLGKNDLVLEIGPGRGIITEQLISRAQHVLAVELDARWYHYLQNKFIGVENLTPYQGDILTFPLPNLPYKVFSNPPFAIEGQIIRKIIDAPNPPEDCYLVVMKELAYRLSAPHQENQFSLTHKPWFNFSIVHHFRPTDFTPFSNVDSVLFRFTKRQTPLLPESERNAFQNFIAEAFGHGLPLSHNLKERWERWERWERQKIQKVLNKLGLQKHTLPNRLPLSTWLCLYKELVSPVDRSKIPLHETNS</sequence>
<proteinExistence type="inferred from homology"/>
<dbReference type="Proteomes" id="UP000177871">
    <property type="component" value="Unassembled WGS sequence"/>
</dbReference>
<evidence type="ECO:0000259" key="6">
    <source>
        <dbReference type="SMART" id="SM00650"/>
    </source>
</evidence>
<dbReference type="PROSITE" id="PS01131">
    <property type="entry name" value="RRNA_A_DIMETH"/>
    <property type="match status" value="1"/>
</dbReference>
<dbReference type="SUPFAM" id="SSF53335">
    <property type="entry name" value="S-adenosyl-L-methionine-dependent methyltransferases"/>
    <property type="match status" value="1"/>
</dbReference>
<evidence type="ECO:0000256" key="5">
    <source>
        <dbReference type="PROSITE-ProRule" id="PRU01026"/>
    </source>
</evidence>
<dbReference type="InterPro" id="IPR023165">
    <property type="entry name" value="rRNA_Ade_diMease-like_C"/>
</dbReference>
<feature type="binding site" evidence="5">
    <location>
        <position position="39"/>
    </location>
    <ligand>
        <name>S-adenosyl-L-methionine</name>
        <dbReference type="ChEBI" id="CHEBI:59789"/>
    </ligand>
</feature>
<feature type="binding site" evidence="5">
    <location>
        <position position="14"/>
    </location>
    <ligand>
        <name>S-adenosyl-L-methionine</name>
        <dbReference type="ChEBI" id="CHEBI:59789"/>
    </ligand>
</feature>
<organism evidence="7 8">
    <name type="scientific">Candidatus Gottesmanbacteria bacterium RIFCSPHIGHO2_01_FULL_47_48</name>
    <dbReference type="NCBI Taxonomy" id="1798381"/>
    <lineage>
        <taxon>Bacteria</taxon>
        <taxon>Candidatus Gottesmaniibacteriota</taxon>
    </lineage>
</organism>
<comment type="similarity">
    <text evidence="5">Belongs to the class I-like SAM-binding methyltransferase superfamily. rRNA adenine N(6)-methyltransferase family.</text>
</comment>
<dbReference type="PANTHER" id="PTHR11727">
    <property type="entry name" value="DIMETHYLADENOSINE TRANSFERASE"/>
    <property type="match status" value="1"/>
</dbReference>
<reference evidence="7 8" key="1">
    <citation type="journal article" date="2016" name="Nat. Commun.">
        <title>Thousands of microbial genomes shed light on interconnected biogeochemical processes in an aquifer system.</title>
        <authorList>
            <person name="Anantharaman K."/>
            <person name="Brown C.T."/>
            <person name="Hug L.A."/>
            <person name="Sharon I."/>
            <person name="Castelle C.J."/>
            <person name="Probst A.J."/>
            <person name="Thomas B.C."/>
            <person name="Singh A."/>
            <person name="Wilkins M.J."/>
            <person name="Karaoz U."/>
            <person name="Brodie E.L."/>
            <person name="Williams K.H."/>
            <person name="Hubbard S.S."/>
            <person name="Banfield J.F."/>
        </authorList>
    </citation>
    <scope>NUCLEOTIDE SEQUENCE [LARGE SCALE GENOMIC DNA]</scope>
</reference>
<dbReference type="Gene3D" id="3.40.50.150">
    <property type="entry name" value="Vaccinia Virus protein VP39"/>
    <property type="match status" value="1"/>
</dbReference>
<evidence type="ECO:0000313" key="7">
    <source>
        <dbReference type="EMBL" id="OGG19636.1"/>
    </source>
</evidence>
<keyword evidence="2 5" id="KW-0808">Transferase</keyword>
<keyword evidence="4 5" id="KW-0694">RNA-binding</keyword>
<dbReference type="InterPro" id="IPR020598">
    <property type="entry name" value="rRNA_Ade_methylase_Trfase_N"/>
</dbReference>
<keyword evidence="3 5" id="KW-0949">S-adenosyl-L-methionine</keyword>
<dbReference type="SMART" id="SM00650">
    <property type="entry name" value="rADc"/>
    <property type="match status" value="1"/>
</dbReference>
<dbReference type="PROSITE" id="PS51689">
    <property type="entry name" value="SAM_RNA_A_N6_MT"/>
    <property type="match status" value="1"/>
</dbReference>
<feature type="binding site" evidence="5">
    <location>
        <position position="101"/>
    </location>
    <ligand>
        <name>S-adenosyl-L-methionine</name>
        <dbReference type="ChEBI" id="CHEBI:59789"/>
    </ligand>
</feature>
<dbReference type="AlphaFoldDB" id="A0A1F6A4S3"/>
<evidence type="ECO:0000313" key="8">
    <source>
        <dbReference type="Proteomes" id="UP000177871"/>
    </source>
</evidence>
<feature type="domain" description="Ribosomal RNA adenine methylase transferase N-terminal" evidence="6">
    <location>
        <begin position="19"/>
        <end position="183"/>
    </location>
</feature>
<protein>
    <recommendedName>
        <fullName evidence="6">Ribosomal RNA adenine methylase transferase N-terminal domain-containing protein</fullName>
    </recommendedName>
</protein>
<dbReference type="STRING" id="1798381.A2721_00785"/>
<accession>A0A1F6A4S3</accession>
<name>A0A1F6A4S3_9BACT</name>
<evidence type="ECO:0000256" key="3">
    <source>
        <dbReference type="ARBA" id="ARBA00022691"/>
    </source>
</evidence>
<evidence type="ECO:0000256" key="2">
    <source>
        <dbReference type="ARBA" id="ARBA00022679"/>
    </source>
</evidence>
<dbReference type="Pfam" id="PF00398">
    <property type="entry name" value="RrnaAD"/>
    <property type="match status" value="1"/>
</dbReference>
<keyword evidence="1 5" id="KW-0489">Methyltransferase</keyword>
<dbReference type="EMBL" id="MFJK01000005">
    <property type="protein sequence ID" value="OGG19636.1"/>
    <property type="molecule type" value="Genomic_DNA"/>
</dbReference>
<dbReference type="GO" id="GO:0003723">
    <property type="term" value="F:RNA binding"/>
    <property type="evidence" value="ECO:0007669"/>
    <property type="project" value="UniProtKB-UniRule"/>
</dbReference>